<dbReference type="AlphaFoldDB" id="A0A1E3H5U1"/>
<dbReference type="Proteomes" id="UP000094622">
    <property type="component" value="Unassembled WGS sequence"/>
</dbReference>
<evidence type="ECO:0000259" key="1">
    <source>
        <dbReference type="Pfam" id="PF02738"/>
    </source>
</evidence>
<reference evidence="3 4" key="1">
    <citation type="submission" date="2016-07" db="EMBL/GenBank/DDBJ databases">
        <title>Draft Genome Sequence of Methylobrevis pamukkalensis PK2.</title>
        <authorList>
            <person name="Vasilenko O.V."/>
            <person name="Doronina N.V."/>
            <person name="Shmareva M.N."/>
            <person name="Tarlachkov S.V."/>
            <person name="Mustakhimov I."/>
            <person name="Trotsenko Y.A."/>
        </authorList>
    </citation>
    <scope>NUCLEOTIDE SEQUENCE [LARGE SCALE GENOMIC DNA]</scope>
    <source>
        <strain evidence="3 4">PK2</strain>
    </source>
</reference>
<comment type="caution">
    <text evidence="3">The sequence shown here is derived from an EMBL/GenBank/DDBJ whole genome shotgun (WGS) entry which is preliminary data.</text>
</comment>
<gene>
    <name evidence="3" type="primary">iorB_3</name>
    <name evidence="3" type="ORF">A6302_01019</name>
</gene>
<dbReference type="GO" id="GO:0047121">
    <property type="term" value="F:isoquinoline 1-oxidoreductase activity"/>
    <property type="evidence" value="ECO:0007669"/>
    <property type="project" value="UniProtKB-EC"/>
</dbReference>
<dbReference type="InterPro" id="IPR037165">
    <property type="entry name" value="AldOxase/xan_DH_Mopterin-bd_sf"/>
</dbReference>
<dbReference type="Pfam" id="PF20256">
    <property type="entry name" value="MoCoBD_2"/>
    <property type="match status" value="1"/>
</dbReference>
<keyword evidence="4" id="KW-1185">Reference proteome</keyword>
<sequence>MNATARIAGGRVEIWAPTQGPTGHQQVAAALAGVDPADVDVHTLLLGGGFGRKAEMDFVEDAVRLAGESGGRPVKVIWSREDDVRHGKYRPLEAQSIRIGLDSAGRIVGWRHRVVADSIFARTLPEMFAADGGKDDVITEGSDLRYAVPAHLVEYLRQDDGQPVGFWRGVGAGYVKFAVECALDEVAAARGLDPVALRLDLLAAEPRAREVVRRVAEMAEWDRPREGRALGIAYSDTFGSHCAEVAEVSLDRESGEIRVHRVWCAVDPGIAIQPRNIEAQVVGAVIGGISHALYERITVVNGEVQERNFDTYRVLRMSEAPPVEVAVIETPGSRPGGIGEVGLPPIAPAIANAVARLTGGVRLRHLPFLPERVVAALQV</sequence>
<dbReference type="Gene3D" id="3.30.365.10">
    <property type="entry name" value="Aldehyde oxidase/xanthine dehydrogenase, molybdopterin binding domain"/>
    <property type="match status" value="3"/>
</dbReference>
<dbReference type="PANTHER" id="PTHR47495:SF2">
    <property type="entry name" value="ALDEHYDE DEHYDROGENASE"/>
    <property type="match status" value="1"/>
</dbReference>
<organism evidence="3 4">
    <name type="scientific">Methylobrevis pamukkalensis</name>
    <dbReference type="NCBI Taxonomy" id="1439726"/>
    <lineage>
        <taxon>Bacteria</taxon>
        <taxon>Pseudomonadati</taxon>
        <taxon>Pseudomonadota</taxon>
        <taxon>Alphaproteobacteria</taxon>
        <taxon>Hyphomicrobiales</taxon>
        <taxon>Pleomorphomonadaceae</taxon>
        <taxon>Methylobrevis</taxon>
    </lineage>
</organism>
<proteinExistence type="predicted"/>
<feature type="domain" description="Aldehyde oxidase/xanthine dehydrogenase second molybdopterin binding" evidence="2">
    <location>
        <begin position="241"/>
        <end position="321"/>
    </location>
</feature>
<dbReference type="SUPFAM" id="SSF56003">
    <property type="entry name" value="Molybdenum cofactor-binding domain"/>
    <property type="match status" value="1"/>
</dbReference>
<dbReference type="PANTHER" id="PTHR47495">
    <property type="entry name" value="ALDEHYDE DEHYDROGENASE"/>
    <property type="match status" value="1"/>
</dbReference>
<evidence type="ECO:0000313" key="4">
    <source>
        <dbReference type="Proteomes" id="UP000094622"/>
    </source>
</evidence>
<feature type="domain" description="Aldehyde oxidase/xanthine dehydrogenase first molybdopterin binding" evidence="1">
    <location>
        <begin position="4"/>
        <end position="199"/>
    </location>
</feature>
<name>A0A1E3H5U1_9HYPH</name>
<evidence type="ECO:0000259" key="2">
    <source>
        <dbReference type="Pfam" id="PF20256"/>
    </source>
</evidence>
<dbReference type="InterPro" id="IPR046867">
    <property type="entry name" value="AldOxase/xan_DH_MoCoBD2"/>
</dbReference>
<keyword evidence="3" id="KW-0560">Oxidoreductase</keyword>
<dbReference type="EMBL" id="MCRJ01000016">
    <property type="protein sequence ID" value="ODN71682.1"/>
    <property type="molecule type" value="Genomic_DNA"/>
</dbReference>
<evidence type="ECO:0000313" key="3">
    <source>
        <dbReference type="EMBL" id="ODN71682.1"/>
    </source>
</evidence>
<dbReference type="InterPro" id="IPR008274">
    <property type="entry name" value="AldOxase/xan_DH_MoCoBD1"/>
</dbReference>
<dbReference type="PATRIC" id="fig|1439726.3.peg.1062"/>
<dbReference type="Pfam" id="PF02738">
    <property type="entry name" value="MoCoBD_1"/>
    <property type="match status" value="1"/>
</dbReference>
<dbReference type="RefSeq" id="WP_245293917.1">
    <property type="nucleotide sequence ID" value="NZ_MCRJ01000016.1"/>
</dbReference>
<protein>
    <submittedName>
        <fullName evidence="3">Isoquinoline 1-oxidoreductase subunit beta</fullName>
        <ecNumber evidence="3">1.3.99.16</ecNumber>
    </submittedName>
</protein>
<dbReference type="EC" id="1.3.99.16" evidence="3"/>
<dbReference type="InterPro" id="IPR052516">
    <property type="entry name" value="N-heterocyclic_Hydroxylase"/>
</dbReference>
<accession>A0A1E3H5U1</accession>